<dbReference type="KEGG" id="gfm:Enr17x_36350"/>
<dbReference type="Pfam" id="PF01609">
    <property type="entry name" value="DDE_Tnp_1"/>
    <property type="match status" value="1"/>
</dbReference>
<evidence type="ECO:0000313" key="2">
    <source>
        <dbReference type="EMBL" id="QDV50884.1"/>
    </source>
</evidence>
<feature type="domain" description="Transposase IS4-like" evidence="1">
    <location>
        <begin position="59"/>
        <end position="202"/>
    </location>
</feature>
<dbReference type="NCBIfam" id="NF033580">
    <property type="entry name" value="transpos_IS5_3"/>
    <property type="match status" value="1"/>
</dbReference>
<dbReference type="EMBL" id="CP037452">
    <property type="protein sequence ID" value="QDV53838.1"/>
    <property type="molecule type" value="Genomic_DNA"/>
</dbReference>
<name>A0A518IEP3_9PLAN</name>
<dbReference type="PANTHER" id="PTHR30007">
    <property type="entry name" value="PHP DOMAIN PROTEIN"/>
    <property type="match status" value="1"/>
</dbReference>
<dbReference type="EMBL" id="CP037452">
    <property type="protein sequence ID" value="QDV50884.1"/>
    <property type="molecule type" value="Genomic_DNA"/>
</dbReference>
<dbReference type="KEGG" id="gfm:Enr17x_36190"/>
<sequence>MERFTNIFTIAQHLLASFQGMDRRRCVPGSVAAITRTPRSPEAGSLVGSVRGWHILPCKKRGADVGKTKRGKGTKLMLLVDGNGLPLALDRTSASPAEVKLIESLLDQRILPRDPDRLIYDRAADSDPLRTQLAERKIELICPHRKNRVKPATQDGRALRRYQRRWKVERTISWLFNFRRLVVRYERYSHLFLGFAQLACVFTLLNKL</sequence>
<gene>
    <name evidence="2" type="ORF">Enr17x_29290</name>
    <name evidence="3" type="ORF">Enr17x_36190</name>
    <name evidence="4" type="ORF">Enr17x_36350</name>
    <name evidence="5" type="ORF">Enr17x_37850</name>
    <name evidence="6" type="ORF">Enr17x_59210</name>
</gene>
<evidence type="ECO:0000313" key="5">
    <source>
        <dbReference type="EMBL" id="QDV51727.1"/>
    </source>
</evidence>
<evidence type="ECO:0000259" key="1">
    <source>
        <dbReference type="Pfam" id="PF01609"/>
    </source>
</evidence>
<dbReference type="PANTHER" id="PTHR30007:SF1">
    <property type="entry name" value="BLR1914 PROTEIN"/>
    <property type="match status" value="1"/>
</dbReference>
<dbReference type="GO" id="GO:0003677">
    <property type="term" value="F:DNA binding"/>
    <property type="evidence" value="ECO:0007669"/>
    <property type="project" value="InterPro"/>
</dbReference>
<dbReference type="EMBL" id="CP037452">
    <property type="protein sequence ID" value="QDV51563.1"/>
    <property type="molecule type" value="Genomic_DNA"/>
</dbReference>
<protein>
    <submittedName>
        <fullName evidence="3">Transposase DDE domain protein</fullName>
    </submittedName>
</protein>
<proteinExistence type="predicted"/>
<dbReference type="InterPro" id="IPR002559">
    <property type="entry name" value="Transposase_11"/>
</dbReference>
<organism evidence="3 7">
    <name type="scientific">Gimesia fumaroli</name>
    <dbReference type="NCBI Taxonomy" id="2527976"/>
    <lineage>
        <taxon>Bacteria</taxon>
        <taxon>Pseudomonadati</taxon>
        <taxon>Planctomycetota</taxon>
        <taxon>Planctomycetia</taxon>
        <taxon>Planctomycetales</taxon>
        <taxon>Planctomycetaceae</taxon>
        <taxon>Gimesia</taxon>
    </lineage>
</organism>
<dbReference type="KEGG" id="gfm:Enr17x_29290"/>
<dbReference type="AlphaFoldDB" id="A0A518IEP3"/>
<keyword evidence="7" id="KW-1185">Reference proteome</keyword>
<dbReference type="EMBL" id="CP037452">
    <property type="protein sequence ID" value="QDV51727.1"/>
    <property type="molecule type" value="Genomic_DNA"/>
</dbReference>
<reference evidence="3 7" key="1">
    <citation type="submission" date="2019-03" db="EMBL/GenBank/DDBJ databases">
        <title>Deep-cultivation of Planctomycetes and their phenomic and genomic characterization uncovers novel biology.</title>
        <authorList>
            <person name="Wiegand S."/>
            <person name="Jogler M."/>
            <person name="Boedeker C."/>
            <person name="Pinto D."/>
            <person name="Vollmers J."/>
            <person name="Rivas-Marin E."/>
            <person name="Kohn T."/>
            <person name="Peeters S.H."/>
            <person name="Heuer A."/>
            <person name="Rast P."/>
            <person name="Oberbeckmann S."/>
            <person name="Bunk B."/>
            <person name="Jeske O."/>
            <person name="Meyerdierks A."/>
            <person name="Storesund J.E."/>
            <person name="Kallscheuer N."/>
            <person name="Luecker S."/>
            <person name="Lage O.M."/>
            <person name="Pohl T."/>
            <person name="Merkel B.J."/>
            <person name="Hornburger P."/>
            <person name="Mueller R.-W."/>
            <person name="Bruemmer F."/>
            <person name="Labrenz M."/>
            <person name="Spormann A.M."/>
            <person name="Op den Camp H."/>
            <person name="Overmann J."/>
            <person name="Amann R."/>
            <person name="Jetten M.S.M."/>
            <person name="Mascher T."/>
            <person name="Medema M.H."/>
            <person name="Devos D.P."/>
            <person name="Kaster A.-K."/>
            <person name="Ovreas L."/>
            <person name="Rohde M."/>
            <person name="Galperin M.Y."/>
            <person name="Jogler C."/>
        </authorList>
    </citation>
    <scope>NUCLEOTIDE SEQUENCE [LARGE SCALE GENOMIC DNA]</scope>
    <source>
        <strain evidence="3 7">Enr17</strain>
    </source>
</reference>
<dbReference type="Proteomes" id="UP000318313">
    <property type="component" value="Chromosome"/>
</dbReference>
<evidence type="ECO:0000313" key="4">
    <source>
        <dbReference type="EMBL" id="QDV51579.1"/>
    </source>
</evidence>
<dbReference type="GO" id="GO:0006313">
    <property type="term" value="P:DNA transposition"/>
    <property type="evidence" value="ECO:0007669"/>
    <property type="project" value="InterPro"/>
</dbReference>
<evidence type="ECO:0000313" key="7">
    <source>
        <dbReference type="Proteomes" id="UP000318313"/>
    </source>
</evidence>
<evidence type="ECO:0000313" key="6">
    <source>
        <dbReference type="EMBL" id="QDV53838.1"/>
    </source>
</evidence>
<dbReference type="GO" id="GO:0004803">
    <property type="term" value="F:transposase activity"/>
    <property type="evidence" value="ECO:0007669"/>
    <property type="project" value="InterPro"/>
</dbReference>
<dbReference type="KEGG" id="gfm:Enr17x_59210"/>
<accession>A0A518IEP3</accession>
<dbReference type="KEGG" id="gfm:Enr17x_37850"/>
<evidence type="ECO:0000313" key="3">
    <source>
        <dbReference type="EMBL" id="QDV51563.1"/>
    </source>
</evidence>
<dbReference type="EMBL" id="CP037452">
    <property type="protein sequence ID" value="QDV51579.1"/>
    <property type="molecule type" value="Genomic_DNA"/>
</dbReference>